<dbReference type="KEGG" id="thf:MA03_07135"/>
<dbReference type="PANTHER" id="PTHR42957:SF1">
    <property type="entry name" value="HELICASE MJ1565-RELATED"/>
    <property type="match status" value="1"/>
</dbReference>
<evidence type="ECO:0000256" key="3">
    <source>
        <dbReference type="ARBA" id="ARBA00048954"/>
    </source>
</evidence>
<dbReference type="InterPro" id="IPR027417">
    <property type="entry name" value="P-loop_NTPase"/>
</dbReference>
<dbReference type="Proteomes" id="UP000067434">
    <property type="component" value="Chromosome"/>
</dbReference>
<feature type="domain" description="AAA+ ATPase" evidence="5">
    <location>
        <begin position="224"/>
        <end position="483"/>
    </location>
</feature>
<evidence type="ECO:0000256" key="1">
    <source>
        <dbReference type="ARBA" id="ARBA00007816"/>
    </source>
</evidence>
<sequence length="599" mass="66026">MRARWFAAGVPSVDGVWIEPIIVSCSRFALANYGRGLMVGVPSEQAPRFLQAAEEYGWRLTPVQEPGLPPAKPYSIPVWPVTRGPRLGGVVCHAKPAGGWVVRLERAFIDRRTGLRIQMPRSVQEARDTAIQYGTVYKCFAFTFGEGGDARLSRLLERLDMPLLAKISRARVTPLDVANLTRDLTHGEYEPPLPKMVESVQNVLRGLFFVRLVDGYNLRFARGMDNSLAIIGAPGTGKSVLLDYMLSHVPEDYNVLVLDATGEHAGLKAFGYEVALSGLDVKLNPLALGEAEALEVVAGAIEAYWGERLTPIVLHTLQSCLRGAEDLAEALGRAEEVALSSQREDERNAAAALLRRLQPLLSPSLLGFEPLPTGRLVLDLSVVPGEEAKTAFTLTLLYGVYAAARRGEWDGIVVVDEADRLGDTEIVNRIADELRKYNVSIWAVGHSVSRVAKKLMDARVRLFFASSDPENIRYLQMLNVKADPSRLQTGQALILARGEPYRLISITVPREILEARGAWRPRRPLSIHETAEKHGVSVVELMRLLSRTNCIALARFTAGKSTPEDRALLAQLKAREGGRLTRLGEALLELCRQAYAKKH</sequence>
<protein>
    <recommendedName>
        <fullName evidence="5">AAA+ ATPase domain-containing protein</fullName>
    </recommendedName>
</protein>
<dbReference type="PATRIC" id="fig|1550241.5.peg.1477"/>
<dbReference type="EMBL" id="CP009961">
    <property type="protein sequence ID" value="AKG39054.1"/>
    <property type="molecule type" value="Genomic_DNA"/>
</dbReference>
<dbReference type="GO" id="GO:0043138">
    <property type="term" value="F:3'-5' DNA helicase activity"/>
    <property type="evidence" value="ECO:0007669"/>
    <property type="project" value="UniProtKB-EC"/>
</dbReference>
<dbReference type="SMART" id="SM00382">
    <property type="entry name" value="AAA"/>
    <property type="match status" value="1"/>
</dbReference>
<dbReference type="GO" id="GO:0043139">
    <property type="term" value="F:5'-3' DNA helicase activity"/>
    <property type="evidence" value="ECO:0007669"/>
    <property type="project" value="UniProtKB-EC"/>
</dbReference>
<dbReference type="Gene3D" id="3.40.50.300">
    <property type="entry name" value="P-loop containing nucleotide triphosphate hydrolases"/>
    <property type="match status" value="1"/>
</dbReference>
<dbReference type="PANTHER" id="PTHR42957">
    <property type="entry name" value="HELICASE MJ1565-RELATED"/>
    <property type="match status" value="1"/>
</dbReference>
<evidence type="ECO:0000256" key="2">
    <source>
        <dbReference type="ARBA" id="ARBA00034617"/>
    </source>
</evidence>
<comment type="similarity">
    <text evidence="1">Belongs to the HerA family.</text>
</comment>
<evidence type="ECO:0000313" key="6">
    <source>
        <dbReference type="EMBL" id="AKG39054.1"/>
    </source>
</evidence>
<comment type="catalytic activity">
    <reaction evidence="2">
        <text>Couples ATP hydrolysis with the unwinding of duplex DNA by translocating in the 3'-5' direction.</text>
        <dbReference type="EC" id="5.6.2.4"/>
    </reaction>
</comment>
<comment type="catalytic activity">
    <reaction evidence="4">
        <text>ATP + H2O = ADP + phosphate + H(+)</text>
        <dbReference type="Rhea" id="RHEA:13065"/>
        <dbReference type="ChEBI" id="CHEBI:15377"/>
        <dbReference type="ChEBI" id="CHEBI:15378"/>
        <dbReference type="ChEBI" id="CHEBI:30616"/>
        <dbReference type="ChEBI" id="CHEBI:43474"/>
        <dbReference type="ChEBI" id="CHEBI:456216"/>
        <dbReference type="EC" id="5.6.2.4"/>
    </reaction>
</comment>
<evidence type="ECO:0000256" key="4">
    <source>
        <dbReference type="ARBA" id="ARBA00048988"/>
    </source>
</evidence>
<dbReference type="SUPFAM" id="SSF52540">
    <property type="entry name" value="P-loop containing nucleoside triphosphate hydrolases"/>
    <property type="match status" value="1"/>
</dbReference>
<accession>A0A0F7FIK4</accession>
<dbReference type="RefSeq" id="WP_052884589.1">
    <property type="nucleotide sequence ID" value="NZ_CP009961.1"/>
</dbReference>
<name>A0A0F7FIK4_9CREN</name>
<keyword evidence="7" id="KW-1185">Reference proteome</keyword>
<dbReference type="InterPro" id="IPR002789">
    <property type="entry name" value="HerA_central"/>
</dbReference>
<dbReference type="InterPro" id="IPR008571">
    <property type="entry name" value="HerA-like"/>
</dbReference>
<dbReference type="Pfam" id="PF01935">
    <property type="entry name" value="DUF87"/>
    <property type="match status" value="1"/>
</dbReference>
<gene>
    <name evidence="6" type="ORF">MA03_07135</name>
</gene>
<dbReference type="InterPro" id="IPR003593">
    <property type="entry name" value="AAA+_ATPase"/>
</dbReference>
<evidence type="ECO:0000259" key="5">
    <source>
        <dbReference type="SMART" id="SM00382"/>
    </source>
</evidence>
<dbReference type="HOGENOM" id="CLU_465134_0_0_2"/>
<evidence type="ECO:0000313" key="7">
    <source>
        <dbReference type="Proteomes" id="UP000067434"/>
    </source>
</evidence>
<comment type="catalytic activity">
    <reaction evidence="3">
        <text>ATP + H2O = ADP + phosphate + H(+)</text>
        <dbReference type="Rhea" id="RHEA:13065"/>
        <dbReference type="ChEBI" id="CHEBI:15377"/>
        <dbReference type="ChEBI" id="CHEBI:15378"/>
        <dbReference type="ChEBI" id="CHEBI:30616"/>
        <dbReference type="ChEBI" id="CHEBI:43474"/>
        <dbReference type="ChEBI" id="CHEBI:456216"/>
        <dbReference type="EC" id="5.6.2.3"/>
    </reaction>
</comment>
<dbReference type="OrthoDB" id="385202at2157"/>
<dbReference type="GeneID" id="25401992"/>
<dbReference type="AlphaFoldDB" id="A0A0F7FIK4"/>
<organism evidence="6 7">
    <name type="scientific">Infirmifilum uzonense</name>
    <dbReference type="NCBI Taxonomy" id="1550241"/>
    <lineage>
        <taxon>Archaea</taxon>
        <taxon>Thermoproteota</taxon>
        <taxon>Thermoprotei</taxon>
        <taxon>Thermofilales</taxon>
        <taxon>Thermofilaceae</taxon>
        <taxon>Infirmifilum</taxon>
    </lineage>
</organism>
<reference evidence="6 7" key="1">
    <citation type="journal article" date="2015" name="Stand. Genomic Sci.">
        <title>Complete genome sequence of and proposal of Thermofilum uzonense sp. nov. a novel hyperthermophilic crenarchaeon and emended description of the genus Thermofilum.</title>
        <authorList>
            <person name="Toshchakov S.V."/>
            <person name="Korzhenkov A.A."/>
            <person name="Samarov N.I."/>
            <person name="Mazunin I.O."/>
            <person name="Mozhey O.I."/>
            <person name="Shmyr I.S."/>
            <person name="Derbikova K.S."/>
            <person name="Taranov E.A."/>
            <person name="Dominova I.N."/>
            <person name="Bonch-Osmolovskaya E.A."/>
            <person name="Patrushev M.V."/>
            <person name="Podosokorskaya O.A."/>
            <person name="Kublanov I.V."/>
        </authorList>
    </citation>
    <scope>NUCLEOTIDE SEQUENCE [LARGE SCALE GENOMIC DNA]</scope>
    <source>
        <strain evidence="6 7">1807-2</strain>
    </source>
</reference>
<proteinExistence type="inferred from homology"/>